<feature type="transmembrane region" description="Helical" evidence="1">
    <location>
        <begin position="83"/>
        <end position="104"/>
    </location>
</feature>
<dbReference type="AlphaFoldDB" id="A0A846MUT0"/>
<sequence length="146" mass="16388">MQTKGALTLHTQLLFPLLPFVVDTFARALFLFGKVSWFEIPDLVTWLATYAFFCFGVMFSITPTSLPSDKEKNINTELVRQKLLAIAILSITFAGGISFMRAIAETYPSLKIVEDKSGILLACTIAFCGTTFYKIHANYIDYVNRI</sequence>
<keyword evidence="1" id="KW-0472">Membrane</keyword>
<organism evidence="2 3">
    <name type="scientific">Rhizomicrobium palustre</name>
    <dbReference type="NCBI Taxonomy" id="189966"/>
    <lineage>
        <taxon>Bacteria</taxon>
        <taxon>Pseudomonadati</taxon>
        <taxon>Pseudomonadota</taxon>
        <taxon>Alphaproteobacteria</taxon>
        <taxon>Micropepsales</taxon>
        <taxon>Micropepsaceae</taxon>
        <taxon>Rhizomicrobium</taxon>
    </lineage>
</organism>
<evidence type="ECO:0000313" key="2">
    <source>
        <dbReference type="EMBL" id="NIK86951.1"/>
    </source>
</evidence>
<gene>
    <name evidence="2" type="ORF">FHS83_000269</name>
</gene>
<proteinExistence type="predicted"/>
<accession>A0A846MUT0</accession>
<keyword evidence="1" id="KW-0812">Transmembrane</keyword>
<dbReference type="EMBL" id="JAASRM010000001">
    <property type="protein sequence ID" value="NIK86951.1"/>
    <property type="molecule type" value="Genomic_DNA"/>
</dbReference>
<evidence type="ECO:0000313" key="3">
    <source>
        <dbReference type="Proteomes" id="UP000570514"/>
    </source>
</evidence>
<comment type="caution">
    <text evidence="2">The sequence shown here is derived from an EMBL/GenBank/DDBJ whole genome shotgun (WGS) entry which is preliminary data.</text>
</comment>
<keyword evidence="3" id="KW-1185">Reference proteome</keyword>
<keyword evidence="1" id="KW-1133">Transmembrane helix</keyword>
<protein>
    <submittedName>
        <fullName evidence="2">Uncharacterized protein</fullName>
    </submittedName>
</protein>
<name>A0A846MUT0_9PROT</name>
<reference evidence="2 3" key="1">
    <citation type="submission" date="2020-03" db="EMBL/GenBank/DDBJ databases">
        <title>Genomic Encyclopedia of Type Strains, Phase IV (KMG-IV): sequencing the most valuable type-strain genomes for metagenomic binning, comparative biology and taxonomic classification.</title>
        <authorList>
            <person name="Goeker M."/>
        </authorList>
    </citation>
    <scope>NUCLEOTIDE SEQUENCE [LARGE SCALE GENOMIC DNA]</scope>
    <source>
        <strain evidence="2 3">DSM 19867</strain>
    </source>
</reference>
<evidence type="ECO:0000256" key="1">
    <source>
        <dbReference type="SAM" id="Phobius"/>
    </source>
</evidence>
<feature type="transmembrane region" description="Helical" evidence="1">
    <location>
        <begin position="44"/>
        <end position="62"/>
    </location>
</feature>
<feature type="transmembrane region" description="Helical" evidence="1">
    <location>
        <begin position="116"/>
        <end position="135"/>
    </location>
</feature>
<dbReference type="Proteomes" id="UP000570514">
    <property type="component" value="Unassembled WGS sequence"/>
</dbReference>
<feature type="transmembrane region" description="Helical" evidence="1">
    <location>
        <begin position="12"/>
        <end position="32"/>
    </location>
</feature>
<dbReference type="RefSeq" id="WP_167080105.1">
    <property type="nucleotide sequence ID" value="NZ_BAAADC010000001.1"/>
</dbReference>